<proteinExistence type="predicted"/>
<organism evidence="2 3">
    <name type="scientific">Phytophthora boehmeriae</name>
    <dbReference type="NCBI Taxonomy" id="109152"/>
    <lineage>
        <taxon>Eukaryota</taxon>
        <taxon>Sar</taxon>
        <taxon>Stramenopiles</taxon>
        <taxon>Oomycota</taxon>
        <taxon>Peronosporomycetes</taxon>
        <taxon>Peronosporales</taxon>
        <taxon>Peronosporaceae</taxon>
        <taxon>Phytophthora</taxon>
    </lineage>
</organism>
<name>A0A8T1X7B6_9STRA</name>
<gene>
    <name evidence="2" type="ORF">PHYBOEH_008924</name>
</gene>
<dbReference type="AlphaFoldDB" id="A0A8T1X7B6"/>
<dbReference type="OrthoDB" id="439792at2759"/>
<protein>
    <submittedName>
        <fullName evidence="2">Uncharacterized protein</fullName>
    </submittedName>
</protein>
<comment type="caution">
    <text evidence="2">The sequence shown here is derived from an EMBL/GenBank/DDBJ whole genome shotgun (WGS) entry which is preliminary data.</text>
</comment>
<feature type="region of interest" description="Disordered" evidence="1">
    <location>
        <begin position="246"/>
        <end position="265"/>
    </location>
</feature>
<dbReference type="EMBL" id="JAGDFL010000054">
    <property type="protein sequence ID" value="KAG7399410.1"/>
    <property type="molecule type" value="Genomic_DNA"/>
</dbReference>
<feature type="compositionally biased region" description="Basic and acidic residues" evidence="1">
    <location>
        <begin position="336"/>
        <end position="347"/>
    </location>
</feature>
<evidence type="ECO:0000313" key="3">
    <source>
        <dbReference type="Proteomes" id="UP000693981"/>
    </source>
</evidence>
<evidence type="ECO:0000256" key="1">
    <source>
        <dbReference type="SAM" id="MobiDB-lite"/>
    </source>
</evidence>
<sequence length="409" mass="47468">MASMNSYTSSLRNDRPVAKPYEEGVPFFVPQLSKVKTSVMCQQGKSQKLLFKYETEGLSTINNPQSPSSLPYRKQGNCSYYTEENLEKRKKLMENPHILKAIERYWETFPCIRQGGDTISMHDYVDVFVKFYKALVSPSEFSIGEARFIVEKDWARDAIDEQNMSKMLFFSALFEVADIWTLDISAEEYLAFLEKLFDRVTMVIYDHAKLQWITAFAELERIRSFEDPNDVDEEDSDIQYYEANKKVSPLESASGGPRPPLVRRRTRSAKELLPSVDTDHRLPAIHSGRKAPKNDEDNEDSEDNDSWGTDFSYYGDTRDHLFERKPTKTRLEQILEAKRLGDDDGHKSSQKPRPSRPMLPDLPSQQVHLSIPSIYINPDLTHAHDAERAARRRLRKNVRLVQRLRRITF</sequence>
<accession>A0A8T1X7B6</accession>
<keyword evidence="3" id="KW-1185">Reference proteome</keyword>
<feature type="compositionally biased region" description="Acidic residues" evidence="1">
    <location>
        <begin position="296"/>
        <end position="305"/>
    </location>
</feature>
<reference evidence="2" key="1">
    <citation type="submission" date="2021-02" db="EMBL/GenBank/DDBJ databases">
        <authorList>
            <person name="Palmer J.M."/>
        </authorList>
    </citation>
    <scope>NUCLEOTIDE SEQUENCE</scope>
    <source>
        <strain evidence="2">SCRP23</strain>
    </source>
</reference>
<feature type="region of interest" description="Disordered" evidence="1">
    <location>
        <begin position="336"/>
        <end position="363"/>
    </location>
</feature>
<dbReference type="Proteomes" id="UP000693981">
    <property type="component" value="Unassembled WGS sequence"/>
</dbReference>
<evidence type="ECO:0000313" key="2">
    <source>
        <dbReference type="EMBL" id="KAG7399410.1"/>
    </source>
</evidence>
<feature type="region of interest" description="Disordered" evidence="1">
    <location>
        <begin position="272"/>
        <end position="310"/>
    </location>
</feature>